<evidence type="ECO:0000313" key="2">
    <source>
        <dbReference type="Proteomes" id="UP001465755"/>
    </source>
</evidence>
<comment type="caution">
    <text evidence="1">The sequence shown here is derived from an EMBL/GenBank/DDBJ whole genome shotgun (WGS) entry which is preliminary data.</text>
</comment>
<dbReference type="EMBL" id="JALJOQ010000049">
    <property type="protein sequence ID" value="KAK9804581.1"/>
    <property type="molecule type" value="Genomic_DNA"/>
</dbReference>
<evidence type="ECO:0000313" key="1">
    <source>
        <dbReference type="EMBL" id="KAK9804581.1"/>
    </source>
</evidence>
<sequence length="144" mass="15716">MPRHSQLTAADVDRAWKMLNPAAGSHLSQLELSQNGETAVPSFTHAEAGILTGPSSLLTLHQLQTVLESTDLEDMDLADAYAQASDSRRGKSAAKLTLTGIQKQLESLSRVQKMTEEDLAVLKTKLQWSEEVIPNEVFTALTSR</sequence>
<proteinExistence type="predicted"/>
<reference evidence="1 2" key="1">
    <citation type="journal article" date="2024" name="Nat. Commun.">
        <title>Phylogenomics reveals the evolutionary origins of lichenization in chlorophyte algae.</title>
        <authorList>
            <person name="Puginier C."/>
            <person name="Libourel C."/>
            <person name="Otte J."/>
            <person name="Skaloud P."/>
            <person name="Haon M."/>
            <person name="Grisel S."/>
            <person name="Petersen M."/>
            <person name="Berrin J.G."/>
            <person name="Delaux P.M."/>
            <person name="Dal Grande F."/>
            <person name="Keller J."/>
        </authorList>
    </citation>
    <scope>NUCLEOTIDE SEQUENCE [LARGE SCALE GENOMIC DNA]</scope>
    <source>
        <strain evidence="1 2">SAG 2036</strain>
    </source>
</reference>
<dbReference type="AlphaFoldDB" id="A0AAW1P621"/>
<dbReference type="Proteomes" id="UP001465755">
    <property type="component" value="Unassembled WGS sequence"/>
</dbReference>
<protein>
    <submittedName>
        <fullName evidence="1">Uncharacterized protein</fullName>
    </submittedName>
</protein>
<keyword evidence="2" id="KW-1185">Reference proteome</keyword>
<name>A0AAW1P621_9CHLO</name>
<gene>
    <name evidence="1" type="ORF">WJX73_002615</name>
</gene>
<organism evidence="1 2">
    <name type="scientific">Symbiochloris irregularis</name>
    <dbReference type="NCBI Taxonomy" id="706552"/>
    <lineage>
        <taxon>Eukaryota</taxon>
        <taxon>Viridiplantae</taxon>
        <taxon>Chlorophyta</taxon>
        <taxon>core chlorophytes</taxon>
        <taxon>Trebouxiophyceae</taxon>
        <taxon>Trebouxiales</taxon>
        <taxon>Trebouxiaceae</taxon>
        <taxon>Symbiochloris</taxon>
    </lineage>
</organism>
<accession>A0AAW1P621</accession>